<dbReference type="InterPro" id="IPR029058">
    <property type="entry name" value="AB_hydrolase_fold"/>
</dbReference>
<dbReference type="InterPro" id="IPR013094">
    <property type="entry name" value="AB_hydrolase_3"/>
</dbReference>
<dbReference type="GO" id="GO:0016787">
    <property type="term" value="F:hydrolase activity"/>
    <property type="evidence" value="ECO:0007669"/>
    <property type="project" value="UniProtKB-KW"/>
</dbReference>
<dbReference type="Pfam" id="PF07859">
    <property type="entry name" value="Abhydrolase_3"/>
    <property type="match status" value="2"/>
</dbReference>
<evidence type="ECO:0000313" key="4">
    <source>
        <dbReference type="Ensembl" id="ENSPTXP00000017662.1"/>
    </source>
</evidence>
<feature type="region of interest" description="Disordered" evidence="2">
    <location>
        <begin position="35"/>
        <end position="59"/>
    </location>
</feature>
<evidence type="ECO:0000256" key="2">
    <source>
        <dbReference type="SAM" id="MobiDB-lite"/>
    </source>
</evidence>
<evidence type="ECO:0000259" key="3">
    <source>
        <dbReference type="Pfam" id="PF07859"/>
    </source>
</evidence>
<dbReference type="InterPro" id="IPR050300">
    <property type="entry name" value="GDXG_lipolytic_enzyme"/>
</dbReference>
<reference evidence="4" key="1">
    <citation type="submission" date="2025-08" db="UniProtKB">
        <authorList>
            <consortium name="Ensembl"/>
        </authorList>
    </citation>
    <scope>IDENTIFICATION</scope>
</reference>
<evidence type="ECO:0000313" key="5">
    <source>
        <dbReference type="Proteomes" id="UP000472273"/>
    </source>
</evidence>
<dbReference type="PANTHER" id="PTHR48081">
    <property type="entry name" value="AB HYDROLASE SUPERFAMILY PROTEIN C4A8.06C"/>
    <property type="match status" value="1"/>
</dbReference>
<dbReference type="Gene3D" id="3.40.50.1820">
    <property type="entry name" value="alpha/beta hydrolase"/>
    <property type="match status" value="1"/>
</dbReference>
<name>A0A670Z0R3_PSETE</name>
<accession>A0A670Z0R3</accession>
<gene>
    <name evidence="4" type="primary">LOC113449758</name>
</gene>
<dbReference type="Proteomes" id="UP000472273">
    <property type="component" value="Unplaced"/>
</dbReference>
<reference evidence="4" key="2">
    <citation type="submission" date="2025-09" db="UniProtKB">
        <authorList>
            <consortium name="Ensembl"/>
        </authorList>
    </citation>
    <scope>IDENTIFICATION</scope>
</reference>
<dbReference type="OMA" id="FCCRYLN"/>
<dbReference type="PANTHER" id="PTHR48081:SF32">
    <property type="entry name" value="ALPHA_BETA HYDROLASE FOLD-3 DOMAIN-CONTAINING PROTEIN"/>
    <property type="match status" value="1"/>
</dbReference>
<protein>
    <recommendedName>
        <fullName evidence="3">Alpha/beta hydrolase fold-3 domain-containing protein</fullName>
    </recommendedName>
</protein>
<dbReference type="SUPFAM" id="SSF53474">
    <property type="entry name" value="alpha/beta-Hydrolases"/>
    <property type="match status" value="1"/>
</dbReference>
<dbReference type="GeneTree" id="ENSGT00940000164442"/>
<proteinExistence type="predicted"/>
<dbReference type="Ensembl" id="ENSPTXT00000018192.1">
    <property type="protein sequence ID" value="ENSPTXP00000017662.1"/>
    <property type="gene ID" value="ENSPTXG00000012152.1"/>
</dbReference>
<feature type="domain" description="Alpha/beta hydrolase fold-3" evidence="3">
    <location>
        <begin position="354"/>
        <end position="419"/>
    </location>
</feature>
<sequence>MGGEKRRSACPYQTWTIYFFWGSAAGLSTASTGSLAEEEENLPQVRRDDIPREAPGLPSCCRRHVPGRLPALGPYPVPRNRVSSWDRSTPEGPHLPDDELGLCTFPNFLRLWTNGIPPRRDLSLVIRNEKFDGVPVRIYSSRTVPAMKRKAVLYFHGGAGIFGSIGKATGTIPSQARTGDATVVAVGYGLGPENPYPNQYIECLKAAVYLMKHGEDYGVDSSRIIISGDSCGANFATRICQLLVDRRDLPKVHAQALIYPGLQALNLSLPSYQQNCRSPFLWSKLVTYFCCRYLNKSTSFANDLLKGSHVPKASRVKYRKWVNADSIPERFKVRGYTEQDHSLSNFNPQLHEEMKELLSENISPLLAEDAVVCKLPQTFLLTCEYDVLRDDGLLYMKRLMDNGVPVTWSHVENGMHAIMRGTSLFHLIPKTQRIWWLRLVLPLGKTA</sequence>
<keyword evidence="5" id="KW-1185">Reference proteome</keyword>
<organism evidence="4 5">
    <name type="scientific">Pseudonaja textilis</name>
    <name type="common">Eastern brown snake</name>
    <dbReference type="NCBI Taxonomy" id="8673"/>
    <lineage>
        <taxon>Eukaryota</taxon>
        <taxon>Metazoa</taxon>
        <taxon>Chordata</taxon>
        <taxon>Craniata</taxon>
        <taxon>Vertebrata</taxon>
        <taxon>Euteleostomi</taxon>
        <taxon>Lepidosauria</taxon>
        <taxon>Squamata</taxon>
        <taxon>Bifurcata</taxon>
        <taxon>Unidentata</taxon>
        <taxon>Episquamata</taxon>
        <taxon>Toxicofera</taxon>
        <taxon>Serpentes</taxon>
        <taxon>Colubroidea</taxon>
        <taxon>Elapidae</taxon>
        <taxon>Hydrophiinae</taxon>
        <taxon>Pseudonaja</taxon>
    </lineage>
</organism>
<feature type="domain" description="Alpha/beta hydrolase fold-3" evidence="3">
    <location>
        <begin position="152"/>
        <end position="298"/>
    </location>
</feature>
<keyword evidence="1" id="KW-0378">Hydrolase</keyword>
<dbReference type="AlphaFoldDB" id="A0A670Z0R3"/>
<evidence type="ECO:0000256" key="1">
    <source>
        <dbReference type="ARBA" id="ARBA00022801"/>
    </source>
</evidence>